<gene>
    <name evidence="9" type="ORF">PHPALM_8882</name>
</gene>
<feature type="domain" description="Integrase catalytic" evidence="8">
    <location>
        <begin position="269"/>
        <end position="438"/>
    </location>
</feature>
<dbReference type="OrthoDB" id="121795at2759"/>
<keyword evidence="2" id="KW-0548">Nucleotidyltransferase</keyword>
<comment type="caution">
    <text evidence="9">The sequence shown here is derived from an EMBL/GenBank/DDBJ whole genome shotgun (WGS) entry which is preliminary data.</text>
</comment>
<evidence type="ECO:0000256" key="4">
    <source>
        <dbReference type="ARBA" id="ARBA00022759"/>
    </source>
</evidence>
<protein>
    <recommendedName>
        <fullName evidence="11">Integrase catalytic domain-containing protein</fullName>
    </recommendedName>
</protein>
<dbReference type="PROSITE" id="PS50994">
    <property type="entry name" value="INTEGRASE"/>
    <property type="match status" value="1"/>
</dbReference>
<keyword evidence="10" id="KW-1185">Reference proteome</keyword>
<dbReference type="InterPro" id="IPR016197">
    <property type="entry name" value="Chromo-like_dom_sf"/>
</dbReference>
<keyword evidence="3" id="KW-0540">Nuclease</keyword>
<dbReference type="GO" id="GO:0004519">
    <property type="term" value="F:endonuclease activity"/>
    <property type="evidence" value="ECO:0007669"/>
    <property type="project" value="UniProtKB-KW"/>
</dbReference>
<keyword evidence="4" id="KW-0255">Endonuclease</keyword>
<dbReference type="PROSITE" id="PS50013">
    <property type="entry name" value="CHROMO_2"/>
    <property type="match status" value="1"/>
</dbReference>
<evidence type="ECO:0000256" key="3">
    <source>
        <dbReference type="ARBA" id="ARBA00022722"/>
    </source>
</evidence>
<dbReference type="Gene3D" id="3.30.420.10">
    <property type="entry name" value="Ribonuclease H-like superfamily/Ribonuclease H"/>
    <property type="match status" value="1"/>
</dbReference>
<dbReference type="AlphaFoldDB" id="A0A2P4Y8R7"/>
<evidence type="ECO:0008006" key="11">
    <source>
        <dbReference type="Google" id="ProtNLM"/>
    </source>
</evidence>
<dbReference type="Pfam" id="PF17917">
    <property type="entry name" value="RT_RNaseH"/>
    <property type="match status" value="1"/>
</dbReference>
<evidence type="ECO:0000256" key="5">
    <source>
        <dbReference type="ARBA" id="ARBA00022801"/>
    </source>
</evidence>
<dbReference type="InterPro" id="IPR001584">
    <property type="entry name" value="Integrase_cat-core"/>
</dbReference>
<dbReference type="PANTHER" id="PTHR37984:SF5">
    <property type="entry name" value="PROTEIN NYNRIN-LIKE"/>
    <property type="match status" value="1"/>
</dbReference>
<evidence type="ECO:0000256" key="2">
    <source>
        <dbReference type="ARBA" id="ARBA00022695"/>
    </source>
</evidence>
<dbReference type="EMBL" id="NCKW01004914">
    <property type="protein sequence ID" value="POM74202.1"/>
    <property type="molecule type" value="Genomic_DNA"/>
</dbReference>
<evidence type="ECO:0000256" key="6">
    <source>
        <dbReference type="ARBA" id="ARBA00022918"/>
    </source>
</evidence>
<dbReference type="PANTHER" id="PTHR37984">
    <property type="entry name" value="PROTEIN CBG26694"/>
    <property type="match status" value="1"/>
</dbReference>
<dbReference type="GO" id="GO:0003676">
    <property type="term" value="F:nucleic acid binding"/>
    <property type="evidence" value="ECO:0007669"/>
    <property type="project" value="InterPro"/>
</dbReference>
<keyword evidence="1" id="KW-0808">Transferase</keyword>
<feature type="domain" description="Chromo" evidence="7">
    <location>
        <begin position="551"/>
        <end position="605"/>
    </location>
</feature>
<dbReference type="GO" id="GO:0015074">
    <property type="term" value="P:DNA integration"/>
    <property type="evidence" value="ECO:0007669"/>
    <property type="project" value="InterPro"/>
</dbReference>
<evidence type="ECO:0000259" key="7">
    <source>
        <dbReference type="PROSITE" id="PS50013"/>
    </source>
</evidence>
<dbReference type="InterPro" id="IPR036397">
    <property type="entry name" value="RNaseH_sf"/>
</dbReference>
<organism evidence="9 10">
    <name type="scientific">Phytophthora palmivora</name>
    <dbReference type="NCBI Taxonomy" id="4796"/>
    <lineage>
        <taxon>Eukaryota</taxon>
        <taxon>Sar</taxon>
        <taxon>Stramenopiles</taxon>
        <taxon>Oomycota</taxon>
        <taxon>Peronosporomycetes</taxon>
        <taxon>Peronosporales</taxon>
        <taxon>Peronosporaceae</taxon>
        <taxon>Phytophthora</taxon>
    </lineage>
</organism>
<evidence type="ECO:0000313" key="10">
    <source>
        <dbReference type="Proteomes" id="UP000237271"/>
    </source>
</evidence>
<dbReference type="GO" id="GO:0003964">
    <property type="term" value="F:RNA-directed DNA polymerase activity"/>
    <property type="evidence" value="ECO:0007669"/>
    <property type="project" value="UniProtKB-KW"/>
</dbReference>
<dbReference type="InterPro" id="IPR050951">
    <property type="entry name" value="Retrovirus_Pol_polyprotein"/>
</dbReference>
<evidence type="ECO:0000313" key="9">
    <source>
        <dbReference type="EMBL" id="POM74202.1"/>
    </source>
</evidence>
<name>A0A2P4Y8R7_9STRA</name>
<dbReference type="GO" id="GO:0016787">
    <property type="term" value="F:hydrolase activity"/>
    <property type="evidence" value="ECO:0007669"/>
    <property type="project" value="UniProtKB-KW"/>
</dbReference>
<dbReference type="InterPro" id="IPR041373">
    <property type="entry name" value="RT_RNaseH"/>
</dbReference>
<dbReference type="InterPro" id="IPR000953">
    <property type="entry name" value="Chromo/chromo_shadow_dom"/>
</dbReference>
<sequence length="925" mass="104392">MCDSLIDYTRTIRPLRLLLDKALAGKRKTKRVASRVAITFGPETVHSFEQRDAIYCLFVDASDTQVAKWKQGAPITEQAHEILICKGGSFSGAQIHWGTIDKVAFPIILSCANLDYLLLRHSGFKVYCDNRSLIHVFAPGQEVKKHIRGKLLRWAVKLMEFRYTIVHIEGTNNLWVDMITRSGGCPPAALTMTKTASFKRVTRSQVWTARQPVLRPLDQEGFTWTTLTEIAAAQTAHIASAPAAGYRDESGMIRIGGALRVPTVAKTLIQRRPVMAQCDAQGHRGENVVLSHMRCLFSIDGLTKLVRRFLRSCLLLPCDTLTSEVTVEALLGWYSRFGVPLVWVSDNGSHFKTQVMAEFCKRLKCQQQFVVAYSPWVNGSVERANRDVIQNFAQGLDYLVPLVQANLNHSPVASLANQAPVEVFMGLPCPTQAYVLCLPSQQPREVSISSVNIEQSQTQLRCSIENMLRDVVDIREKITLLNKRKYRGAEEVNFSVGDYMRGHNKLLVTWIGPYLVTRADSHTFRVRHLVTCSEQDVHASRLKFYADSDLEVTEELLEHVAAQGIIMKTQSLELLVSWYGFEYIENSWELLQSLIKDVPALVRSYVEAAKDNKLTTTFRSLVTNKSRYMEEADETMVPHSGGGMPIAVYPPLPPYPDVELHLHEMTTRTATIQGSDTKRQVEVLAHHAAVAHQETAERLGQVQRQHDHLAAQTSEYLQAQHERQTALLEQQQEMRRQMNEHRKYLEEQYRLLKAVEEAVGLQGQQAVQGHLQARWGAFAQGTAPSADRRPADESPAVTVAAGTNLPVPPIYRGSTKNEKRDFMDSYAIYARRIKALNQGTQAKFFVMPLSACIEQGAMVRICGFVLFKDEKDVTEAEWRDYFLSARIPDNAAYKTLDKEVRSLCIDNNLLDAESRLSRLMADFMR</sequence>
<keyword evidence="6" id="KW-0695">RNA-directed DNA polymerase</keyword>
<reference evidence="9 10" key="1">
    <citation type="journal article" date="2017" name="Genome Biol. Evol.">
        <title>Phytophthora megakarya and P. palmivora, closely related causal agents of cacao black pod rot, underwent increases in genome sizes and gene numbers by different mechanisms.</title>
        <authorList>
            <person name="Ali S.S."/>
            <person name="Shao J."/>
            <person name="Lary D.J."/>
            <person name="Kronmiller B."/>
            <person name="Shen D."/>
            <person name="Strem M.D."/>
            <person name="Amoako-Attah I."/>
            <person name="Akrofi A.Y."/>
            <person name="Begoude B.A."/>
            <person name="Ten Hoopen G.M."/>
            <person name="Coulibaly K."/>
            <person name="Kebe B.I."/>
            <person name="Melnick R.L."/>
            <person name="Guiltinan M.J."/>
            <person name="Tyler B.M."/>
            <person name="Meinhardt L.W."/>
            <person name="Bailey B.A."/>
        </authorList>
    </citation>
    <scope>NUCLEOTIDE SEQUENCE [LARGE SCALE GENOMIC DNA]</scope>
    <source>
        <strain evidence="10">sbr112.9</strain>
    </source>
</reference>
<evidence type="ECO:0000256" key="1">
    <source>
        <dbReference type="ARBA" id="ARBA00022679"/>
    </source>
</evidence>
<dbReference type="SUPFAM" id="SSF53098">
    <property type="entry name" value="Ribonuclease H-like"/>
    <property type="match status" value="1"/>
</dbReference>
<proteinExistence type="predicted"/>
<dbReference type="SUPFAM" id="SSF54160">
    <property type="entry name" value="Chromo domain-like"/>
    <property type="match status" value="1"/>
</dbReference>
<keyword evidence="5" id="KW-0378">Hydrolase</keyword>
<dbReference type="Proteomes" id="UP000237271">
    <property type="component" value="Unassembled WGS sequence"/>
</dbReference>
<dbReference type="InterPro" id="IPR012337">
    <property type="entry name" value="RNaseH-like_sf"/>
</dbReference>
<accession>A0A2P4Y8R7</accession>
<evidence type="ECO:0000259" key="8">
    <source>
        <dbReference type="PROSITE" id="PS50994"/>
    </source>
</evidence>